<reference evidence="1" key="1">
    <citation type="submission" date="2023-05" db="EMBL/GenBank/DDBJ databases">
        <authorList>
            <consortium name="ELIXIR-Norway"/>
        </authorList>
    </citation>
    <scope>NUCLEOTIDE SEQUENCE</scope>
</reference>
<sequence>MQRTGFATWAGKIPHAVGQPSLCHSTEPVHPRAQCKEKPVTCNEEQPLLAAAWESLHSSEDAGQPKIKLAPEHLCSAGHWAGSSWEREVKSFRLQEVMSVDVLTGLGVQGQRNPDPPGGNSIQPGVAFNFLTTDRSYHPQTRSGPYSVSSRGSCDDVPLEVFTLGGFPIPTILQCTPELLHGASSSVGCCVLLRAIRTGLQGFPQLVTGGLREEV</sequence>
<accession>A0AC59YDX3</accession>
<gene>
    <name evidence="1" type="ORF">MRATA1EN22A_LOCUS4982</name>
</gene>
<dbReference type="EMBL" id="OX596097">
    <property type="protein sequence ID" value="CAM9612172.1"/>
    <property type="molecule type" value="Genomic_DNA"/>
</dbReference>
<proteinExistence type="predicted"/>
<protein>
    <submittedName>
        <fullName evidence="1">Uncharacterized protein</fullName>
    </submittedName>
</protein>
<reference evidence="1" key="2">
    <citation type="submission" date="2025-03" db="EMBL/GenBank/DDBJ databases">
        <authorList>
            <consortium name="ELIXIR-Norway"/>
            <consortium name="Elixir Norway"/>
        </authorList>
    </citation>
    <scope>NUCLEOTIDE SEQUENCE</scope>
</reference>
<name>A0AC59YDX3_RANTA</name>
<organism evidence="1 2">
    <name type="scientific">Rangifer tarandus platyrhynchus</name>
    <name type="common">Svalbard reindeer</name>
    <dbReference type="NCBI Taxonomy" id="3082113"/>
    <lineage>
        <taxon>Eukaryota</taxon>
        <taxon>Metazoa</taxon>
        <taxon>Chordata</taxon>
        <taxon>Craniata</taxon>
        <taxon>Vertebrata</taxon>
        <taxon>Euteleostomi</taxon>
        <taxon>Mammalia</taxon>
        <taxon>Eutheria</taxon>
        <taxon>Laurasiatheria</taxon>
        <taxon>Artiodactyla</taxon>
        <taxon>Ruminantia</taxon>
        <taxon>Pecora</taxon>
        <taxon>Cervidae</taxon>
        <taxon>Odocoileinae</taxon>
        <taxon>Rangifer</taxon>
    </lineage>
</organism>
<evidence type="ECO:0000313" key="2">
    <source>
        <dbReference type="Proteomes" id="UP001162501"/>
    </source>
</evidence>
<dbReference type="Proteomes" id="UP001162501">
    <property type="component" value="Chromosome 13"/>
</dbReference>
<evidence type="ECO:0000313" key="1">
    <source>
        <dbReference type="EMBL" id="CAM9612172.1"/>
    </source>
</evidence>